<name>A0A0K1W0U0_9MOLU</name>
<gene>
    <name evidence="2" type="ORF">SLITO_v1c02840</name>
</gene>
<dbReference type="KEGG" id="sll:SLITO_v1c02840"/>
<evidence type="ECO:0000313" key="2">
    <source>
        <dbReference type="EMBL" id="AKX33939.1"/>
    </source>
</evidence>
<accession>A0A0K1W0U0</accession>
<dbReference type="AlphaFoldDB" id="A0A0K1W0U0"/>
<evidence type="ECO:0000313" key="3">
    <source>
        <dbReference type="Proteomes" id="UP000067476"/>
    </source>
</evidence>
<keyword evidence="3" id="KW-1185">Reference proteome</keyword>
<reference evidence="2 3" key="1">
    <citation type="journal article" date="2015" name="Genome Announc.">
        <title>Complete Genome Sequence of Spiroplasma litorale TN-1T (DSM 21781), a Bacterium Isolated from a Green-Eyed Horsefly (Tabanus nigrovittatus).</title>
        <authorList>
            <person name="Lo W.S."/>
            <person name="Lai Y.C."/>
            <person name="Lien Y.W."/>
            <person name="Wang T.H."/>
            <person name="Kuo C.H."/>
        </authorList>
    </citation>
    <scope>NUCLEOTIDE SEQUENCE [LARGE SCALE GENOMIC DNA]</scope>
    <source>
        <strain evidence="2 3">TN-1</strain>
    </source>
</reference>
<protein>
    <recommendedName>
        <fullName evidence="4">Transmembrane protein</fullName>
    </recommendedName>
</protein>
<dbReference type="PATRIC" id="fig|216942.3.peg.287"/>
<dbReference type="Proteomes" id="UP000067476">
    <property type="component" value="Chromosome"/>
</dbReference>
<dbReference type="RefSeq" id="WP_075058034.1">
    <property type="nucleotide sequence ID" value="NZ_CP012357.1"/>
</dbReference>
<dbReference type="STRING" id="216942.SLITO_v1c02840"/>
<feature type="transmembrane region" description="Helical" evidence="1">
    <location>
        <begin position="6"/>
        <end position="26"/>
    </location>
</feature>
<proteinExistence type="predicted"/>
<keyword evidence="1" id="KW-1133">Transmembrane helix</keyword>
<keyword evidence="1" id="KW-0472">Membrane</keyword>
<dbReference type="EMBL" id="CP012357">
    <property type="protein sequence ID" value="AKX33939.1"/>
    <property type="molecule type" value="Genomic_DNA"/>
</dbReference>
<organism evidence="2 3">
    <name type="scientific">Spiroplasma litorale</name>
    <dbReference type="NCBI Taxonomy" id="216942"/>
    <lineage>
        <taxon>Bacteria</taxon>
        <taxon>Bacillati</taxon>
        <taxon>Mycoplasmatota</taxon>
        <taxon>Mollicutes</taxon>
        <taxon>Entomoplasmatales</taxon>
        <taxon>Spiroplasmataceae</taxon>
        <taxon>Spiroplasma</taxon>
    </lineage>
</organism>
<evidence type="ECO:0008006" key="4">
    <source>
        <dbReference type="Google" id="ProtNLM"/>
    </source>
</evidence>
<keyword evidence="1" id="KW-0812">Transmembrane</keyword>
<sequence>MNSFKIKITISIFFFFVLVILFLNYFKIDEVIIGNISIEKKLDYFDQLVNEYYIVSKEKININKIEKVEAIVDTYKVSINSDKLLLVNGLIKIEDEILFTNAKNNDYIYIYLGKISIFSYLLYG</sequence>
<evidence type="ECO:0000256" key="1">
    <source>
        <dbReference type="SAM" id="Phobius"/>
    </source>
</evidence>